<keyword evidence="5" id="KW-1185">Reference proteome</keyword>
<dbReference type="OMA" id="DYQHTAM"/>
<feature type="transmembrane region" description="Helical" evidence="1">
    <location>
        <begin position="43"/>
        <end position="63"/>
    </location>
</feature>
<dbReference type="Pfam" id="PF10355">
    <property type="entry name" value="Ytp1"/>
    <property type="match status" value="1"/>
</dbReference>
<reference evidence="4 5" key="1">
    <citation type="journal article" date="2004" name="Nature">
        <title>Genome evolution in yeasts.</title>
        <authorList>
            <consortium name="Genolevures"/>
            <person name="Dujon B."/>
            <person name="Sherman D."/>
            <person name="Fischer G."/>
            <person name="Durrens P."/>
            <person name="Casaregola S."/>
            <person name="Lafontaine I."/>
            <person name="de Montigny J."/>
            <person name="Marck C."/>
            <person name="Neuveglise C."/>
            <person name="Talla E."/>
            <person name="Goffard N."/>
            <person name="Frangeul L."/>
            <person name="Aigle M."/>
            <person name="Anthouard V."/>
            <person name="Babour A."/>
            <person name="Barbe V."/>
            <person name="Barnay S."/>
            <person name="Blanchin S."/>
            <person name="Beckerich J.M."/>
            <person name="Beyne E."/>
            <person name="Bleykasten C."/>
            <person name="Boisrame A."/>
            <person name="Boyer J."/>
            <person name="Cattolico L."/>
            <person name="Confanioleri F."/>
            <person name="de Daruvar A."/>
            <person name="Despons L."/>
            <person name="Fabre E."/>
            <person name="Fairhead C."/>
            <person name="Ferry-Dumazet H."/>
            <person name="Groppi A."/>
            <person name="Hantraye F."/>
            <person name="Hennequin C."/>
            <person name="Jauniaux N."/>
            <person name="Joyet P."/>
            <person name="Kachouri R."/>
            <person name="Kerrest A."/>
            <person name="Koszul R."/>
            <person name="Lemaire M."/>
            <person name="Lesur I."/>
            <person name="Ma L."/>
            <person name="Muller H."/>
            <person name="Nicaud J.M."/>
            <person name="Nikolski M."/>
            <person name="Oztas S."/>
            <person name="Ozier-Kalogeropoulos O."/>
            <person name="Pellenz S."/>
            <person name="Potier S."/>
            <person name="Richard G.F."/>
            <person name="Straub M.L."/>
            <person name="Suleau A."/>
            <person name="Swennene D."/>
            <person name="Tekaia F."/>
            <person name="Wesolowski-Louvel M."/>
            <person name="Westhof E."/>
            <person name="Wirth B."/>
            <person name="Zeniou-Meyer M."/>
            <person name="Zivanovic I."/>
            <person name="Bolotin-Fukuhara M."/>
            <person name="Thierry A."/>
            <person name="Bouchier C."/>
            <person name="Caudron B."/>
            <person name="Scarpelli C."/>
            <person name="Gaillardin C."/>
            <person name="Weissenbach J."/>
            <person name="Wincker P."/>
            <person name="Souciet J.L."/>
        </authorList>
    </citation>
    <scope>NUCLEOTIDE SEQUENCE [LARGE SCALE GENOMIC DNA]</scope>
    <source>
        <strain evidence="5">ATCC 8585 / CBS 2359 / DSM 70799 / NBRC 1267 / NRRL Y-1140 / WM37</strain>
    </source>
</reference>
<keyword evidence="1" id="KW-1133">Transmembrane helix</keyword>
<accession>Q6CQ48</accession>
<feature type="transmembrane region" description="Helical" evidence="1">
    <location>
        <begin position="376"/>
        <end position="396"/>
    </location>
</feature>
<keyword evidence="1" id="KW-0472">Membrane</keyword>
<dbReference type="FunCoup" id="Q6CQ48">
    <property type="interactions" value="32"/>
</dbReference>
<keyword evidence="2" id="KW-0732">Signal</keyword>
<dbReference type="eggNOG" id="ENOG502QRB1">
    <property type="taxonomic scope" value="Eukaryota"/>
</dbReference>
<feature type="transmembrane region" description="Helical" evidence="1">
    <location>
        <begin position="338"/>
        <end position="356"/>
    </location>
</feature>
<feature type="domain" description="Protein YTP1-like C-terminal" evidence="3">
    <location>
        <begin position="160"/>
        <end position="396"/>
    </location>
</feature>
<dbReference type="STRING" id="284590.Q6CQ48"/>
<evidence type="ECO:0000256" key="2">
    <source>
        <dbReference type="SAM" id="SignalP"/>
    </source>
</evidence>
<feature type="transmembrane region" description="Helical" evidence="1">
    <location>
        <begin position="151"/>
        <end position="172"/>
    </location>
</feature>
<feature type="transmembrane region" description="Helical" evidence="1">
    <location>
        <begin position="303"/>
        <end position="326"/>
    </location>
</feature>
<dbReference type="InParanoid" id="Q6CQ48"/>
<dbReference type="EMBL" id="CR382124">
    <property type="protein sequence ID" value="CAH01037.1"/>
    <property type="molecule type" value="Genomic_DNA"/>
</dbReference>
<protein>
    <submittedName>
        <fullName evidence="4">KLLA0D19789p</fullName>
    </submittedName>
</protein>
<sequence>MTMSRNYLCLLTCMSLAAAMNMDDIEEYTRPEINAAGSKTFHWLASMTFLLLLPSFSTTLTFGGKVYSSLFFQSISCAYCLVEALFLRFPDGDGIENRTSRGCSWALLLLSGLTFLTGAIYTGSNFLLFNDRIKSALSHIASTKVEIAHRVLSLLCVLGGWVKICLAPVALFGFCRGKHTGQCIAHGIMGTAFVLYGFVYVTVLVLPWLRNNNGKYSQDFYDSCVMCAWGIVNTFTEHRWGREEWNHGDYQHTAMGIIWWAGGLVGIYLSRDGSRTFVPGLLIIVTGWAMSEHSQKLIISTKVHYLFGLVLMSGGALRIIEIAFLLRDRRTDKHIHSFQYLPPFCLICSGILFMGANEEQLILVLRLGADHGAYSLILISGAFLVFLWQLLCLNFYQRLIEQKSGSFLDNHHSEDAVLEFSLEDVREA</sequence>
<feature type="transmembrane region" description="Helical" evidence="1">
    <location>
        <begin position="107"/>
        <end position="130"/>
    </location>
</feature>
<feature type="signal peptide" evidence="2">
    <location>
        <begin position="1"/>
        <end position="19"/>
    </location>
</feature>
<dbReference type="Proteomes" id="UP000000598">
    <property type="component" value="Chromosome D"/>
</dbReference>
<dbReference type="KEGG" id="kla:KLLA0_D19789g"/>
<gene>
    <name evidence="4" type="ORF">KLLA0_D19789g</name>
</gene>
<dbReference type="HOGENOM" id="CLU_034579_1_0_1"/>
<evidence type="ECO:0000259" key="3">
    <source>
        <dbReference type="Pfam" id="PF10355"/>
    </source>
</evidence>
<dbReference type="InterPro" id="IPR018827">
    <property type="entry name" value="YTP1_C"/>
</dbReference>
<feature type="transmembrane region" description="Helical" evidence="1">
    <location>
        <begin position="276"/>
        <end position="291"/>
    </location>
</feature>
<keyword evidence="1" id="KW-0812">Transmembrane</keyword>
<dbReference type="PaxDb" id="284590-Q6CQ48"/>
<feature type="chain" id="PRO_5004271618" evidence="2">
    <location>
        <begin position="20"/>
        <end position="428"/>
    </location>
</feature>
<evidence type="ECO:0000313" key="5">
    <source>
        <dbReference type="Proteomes" id="UP000000598"/>
    </source>
</evidence>
<proteinExistence type="predicted"/>
<organism evidence="4 5">
    <name type="scientific">Kluyveromyces lactis (strain ATCC 8585 / CBS 2359 / DSM 70799 / NBRC 1267 / NRRL Y-1140 / WM37)</name>
    <name type="common">Yeast</name>
    <name type="synonym">Candida sphaerica</name>
    <dbReference type="NCBI Taxonomy" id="284590"/>
    <lineage>
        <taxon>Eukaryota</taxon>
        <taxon>Fungi</taxon>
        <taxon>Dikarya</taxon>
        <taxon>Ascomycota</taxon>
        <taxon>Saccharomycotina</taxon>
        <taxon>Saccharomycetes</taxon>
        <taxon>Saccharomycetales</taxon>
        <taxon>Saccharomycetaceae</taxon>
        <taxon>Kluyveromyces</taxon>
    </lineage>
</organism>
<dbReference type="PANTHER" id="PTHR31685">
    <property type="entry name" value="INTEGRAL MEMBRANE PROTEIN (AFU_ORTHOLOGUE AFUA_6G12730)-RELATED"/>
    <property type="match status" value="1"/>
</dbReference>
<name>Q6CQ48_KLULA</name>
<evidence type="ECO:0000256" key="1">
    <source>
        <dbReference type="SAM" id="Phobius"/>
    </source>
</evidence>
<feature type="transmembrane region" description="Helical" evidence="1">
    <location>
        <begin position="184"/>
        <end position="208"/>
    </location>
</feature>
<dbReference type="PANTHER" id="PTHR31685:SF2">
    <property type="entry name" value="PROTEIN YTP1"/>
    <property type="match status" value="1"/>
</dbReference>
<dbReference type="AlphaFoldDB" id="Q6CQ48"/>
<evidence type="ECO:0000313" key="4">
    <source>
        <dbReference type="EMBL" id="CAH01037.1"/>
    </source>
</evidence>